<reference evidence="1" key="2">
    <citation type="journal article" date="2015" name="Data Brief">
        <title>Shoot transcriptome of the giant reed, Arundo donax.</title>
        <authorList>
            <person name="Barrero R.A."/>
            <person name="Guerrero F.D."/>
            <person name="Moolhuijzen P."/>
            <person name="Goolsby J.A."/>
            <person name="Tidwell J."/>
            <person name="Bellgard S.E."/>
            <person name="Bellgard M.I."/>
        </authorList>
    </citation>
    <scope>NUCLEOTIDE SEQUENCE</scope>
    <source>
        <tissue evidence="1">Shoot tissue taken approximately 20 cm above the soil surface</tissue>
    </source>
</reference>
<proteinExistence type="predicted"/>
<accession>A0A0A9HVM2</accession>
<evidence type="ECO:0000313" key="1">
    <source>
        <dbReference type="EMBL" id="JAE36958.1"/>
    </source>
</evidence>
<dbReference type="EMBL" id="GBRH01160938">
    <property type="protein sequence ID" value="JAE36958.1"/>
    <property type="molecule type" value="Transcribed_RNA"/>
</dbReference>
<reference evidence="1" key="1">
    <citation type="submission" date="2014-09" db="EMBL/GenBank/DDBJ databases">
        <authorList>
            <person name="Magalhaes I.L.F."/>
            <person name="Oliveira U."/>
            <person name="Santos F.R."/>
            <person name="Vidigal T.H.D.A."/>
            <person name="Brescovit A.D."/>
            <person name="Santos A.J."/>
        </authorList>
    </citation>
    <scope>NUCLEOTIDE SEQUENCE</scope>
    <source>
        <tissue evidence="1">Shoot tissue taken approximately 20 cm above the soil surface</tissue>
    </source>
</reference>
<organism evidence="1">
    <name type="scientific">Arundo donax</name>
    <name type="common">Giant reed</name>
    <name type="synonym">Donax arundinaceus</name>
    <dbReference type="NCBI Taxonomy" id="35708"/>
    <lineage>
        <taxon>Eukaryota</taxon>
        <taxon>Viridiplantae</taxon>
        <taxon>Streptophyta</taxon>
        <taxon>Embryophyta</taxon>
        <taxon>Tracheophyta</taxon>
        <taxon>Spermatophyta</taxon>
        <taxon>Magnoliopsida</taxon>
        <taxon>Liliopsida</taxon>
        <taxon>Poales</taxon>
        <taxon>Poaceae</taxon>
        <taxon>PACMAD clade</taxon>
        <taxon>Arundinoideae</taxon>
        <taxon>Arundineae</taxon>
        <taxon>Arundo</taxon>
    </lineage>
</organism>
<protein>
    <submittedName>
        <fullName evidence="1">Uncharacterized protein</fullName>
    </submittedName>
</protein>
<name>A0A0A9HVM2_ARUDO</name>
<sequence>MHSTFGIIDSFYRLASLSQIRPHACKNIAHCWAWQFLSVHAVCFC</sequence>
<dbReference type="AlphaFoldDB" id="A0A0A9HVM2"/>